<reference evidence="1" key="2">
    <citation type="submission" date="2004-02" db="EMBL/GenBank/DDBJ databases">
        <authorList>
            <consortium name="Genoscope"/>
            <consortium name="Whitehead Institute Centre for Genome Research"/>
        </authorList>
    </citation>
    <scope>NUCLEOTIDE SEQUENCE</scope>
</reference>
<comment type="caution">
    <text evidence="1">The sequence shown here is derived from an EMBL/GenBank/DDBJ whole genome shotgun (WGS) entry which is preliminary data.</text>
</comment>
<dbReference type="AlphaFoldDB" id="Q4SIM9"/>
<protein>
    <submittedName>
        <fullName evidence="1">(spotted green pufferfish) hypothetical protein</fullName>
    </submittedName>
</protein>
<gene>
    <name evidence="1" type="ORF">GSTENG00017603001</name>
</gene>
<dbReference type="EMBL" id="CAAE01014577">
    <property type="protein sequence ID" value="CAF99503.1"/>
    <property type="molecule type" value="Genomic_DNA"/>
</dbReference>
<accession>Q4SIM9</accession>
<organism evidence="1">
    <name type="scientific">Tetraodon nigroviridis</name>
    <name type="common">Spotted green pufferfish</name>
    <name type="synonym">Chelonodon nigroviridis</name>
    <dbReference type="NCBI Taxonomy" id="99883"/>
    <lineage>
        <taxon>Eukaryota</taxon>
        <taxon>Metazoa</taxon>
        <taxon>Chordata</taxon>
        <taxon>Craniata</taxon>
        <taxon>Vertebrata</taxon>
        <taxon>Euteleostomi</taxon>
        <taxon>Actinopterygii</taxon>
        <taxon>Neopterygii</taxon>
        <taxon>Teleostei</taxon>
        <taxon>Neoteleostei</taxon>
        <taxon>Acanthomorphata</taxon>
        <taxon>Eupercaria</taxon>
        <taxon>Tetraodontiformes</taxon>
        <taxon>Tetradontoidea</taxon>
        <taxon>Tetraodontidae</taxon>
        <taxon>Tetraodon</taxon>
    </lineage>
</organism>
<evidence type="ECO:0000313" key="1">
    <source>
        <dbReference type="EMBL" id="CAF99503.1"/>
    </source>
</evidence>
<name>Q4SIM9_TETNG</name>
<reference evidence="1" key="1">
    <citation type="journal article" date="2004" name="Nature">
        <title>Genome duplication in the teleost fish Tetraodon nigroviridis reveals the early vertebrate proto-karyotype.</title>
        <authorList>
            <person name="Jaillon O."/>
            <person name="Aury J.-M."/>
            <person name="Brunet F."/>
            <person name="Petit J.-L."/>
            <person name="Stange-Thomann N."/>
            <person name="Mauceli E."/>
            <person name="Bouneau L."/>
            <person name="Fischer C."/>
            <person name="Ozouf-Costaz C."/>
            <person name="Bernot A."/>
            <person name="Nicaud S."/>
            <person name="Jaffe D."/>
            <person name="Fisher S."/>
            <person name="Lutfalla G."/>
            <person name="Dossat C."/>
            <person name="Segurens B."/>
            <person name="Dasilva C."/>
            <person name="Salanoubat M."/>
            <person name="Levy M."/>
            <person name="Boudet N."/>
            <person name="Castellano S."/>
            <person name="Anthouard V."/>
            <person name="Jubin C."/>
            <person name="Castelli V."/>
            <person name="Katinka M."/>
            <person name="Vacherie B."/>
            <person name="Biemont C."/>
            <person name="Skalli Z."/>
            <person name="Cattolico L."/>
            <person name="Poulain J."/>
            <person name="De Berardinis V."/>
            <person name="Cruaud C."/>
            <person name="Duprat S."/>
            <person name="Brottier P."/>
            <person name="Coutanceau J.-P."/>
            <person name="Gouzy J."/>
            <person name="Parra G."/>
            <person name="Lardier G."/>
            <person name="Chapple C."/>
            <person name="McKernan K.J."/>
            <person name="McEwan P."/>
            <person name="Bosak S."/>
            <person name="Kellis M."/>
            <person name="Volff J.-N."/>
            <person name="Guigo R."/>
            <person name="Zody M.C."/>
            <person name="Mesirov J."/>
            <person name="Lindblad-Toh K."/>
            <person name="Birren B."/>
            <person name="Nusbaum C."/>
            <person name="Kahn D."/>
            <person name="Robinson-Rechavi M."/>
            <person name="Laudet V."/>
            <person name="Schachter V."/>
            <person name="Quetier F."/>
            <person name="Saurin W."/>
            <person name="Scarpelli C."/>
            <person name="Wincker P."/>
            <person name="Lander E.S."/>
            <person name="Weissenbach J."/>
            <person name="Roest Crollius H."/>
        </authorList>
    </citation>
    <scope>NUCLEOTIDE SEQUENCE [LARGE SCALE GENOMIC DNA]</scope>
</reference>
<proteinExistence type="predicted"/>
<sequence>MDEEGKEGLAAVEARAAGRHCSTQSLSPQITVFIYEGGKNQYNTKQWLIGLRVRCAERSLLYIMYGGRLMVSVLADKWTVSISPVRSSHRGDALSFLHTHTHTHTHTHRVKTNLYRHIHL</sequence>
<dbReference type="KEGG" id="tng:GSTEN00017603G001"/>